<dbReference type="CDD" id="cd00112">
    <property type="entry name" value="LDLa"/>
    <property type="match status" value="1"/>
</dbReference>
<dbReference type="InterPro" id="IPR035914">
    <property type="entry name" value="Sperma_CUB_dom_sf"/>
</dbReference>
<dbReference type="Proteomes" id="UP000663845">
    <property type="component" value="Unassembled WGS sequence"/>
</dbReference>
<organism evidence="4 5">
    <name type="scientific">Adineta steineri</name>
    <dbReference type="NCBI Taxonomy" id="433720"/>
    <lineage>
        <taxon>Eukaryota</taxon>
        <taxon>Metazoa</taxon>
        <taxon>Spiralia</taxon>
        <taxon>Gnathifera</taxon>
        <taxon>Rotifera</taxon>
        <taxon>Eurotatoria</taxon>
        <taxon>Bdelloidea</taxon>
        <taxon>Adinetida</taxon>
        <taxon>Adinetidae</taxon>
        <taxon>Adineta</taxon>
    </lineage>
</organism>
<dbReference type="SUPFAM" id="SSF49854">
    <property type="entry name" value="Spermadhesin, CUB domain"/>
    <property type="match status" value="1"/>
</dbReference>
<comment type="caution">
    <text evidence="2">Lacks conserved residue(s) required for the propagation of feature annotation.</text>
</comment>
<evidence type="ECO:0000313" key="5">
    <source>
        <dbReference type="Proteomes" id="UP000663845"/>
    </source>
</evidence>
<name>A0A814H8P7_9BILA</name>
<comment type="caution">
    <text evidence="4">The sequence shown here is derived from an EMBL/GenBank/DDBJ whole genome shotgun (WGS) entry which is preliminary data.</text>
</comment>
<keyword evidence="3" id="KW-0812">Transmembrane</keyword>
<evidence type="ECO:0008006" key="6">
    <source>
        <dbReference type="Google" id="ProtNLM"/>
    </source>
</evidence>
<sequence>MTSANIDGIKRSNVCGEGYRIEGVLLKSYPYSTSETYLPYEDCLMSFQARRSNNQIRIRILTLDLNDIHAGTDCLDSLRFYKSVHMKDSDKLDSVECGQLNETNNFSFISPTGIVTAHFTSDGGNVNGLGFRVVLTSFRSPNKTYPCDPNDEEFPCENGDCISTLLLCDGKFFDLFFLLTISYKIGIEHCLDGSDESTNLLCNSNNMKPSKQTNIESKPSSGETTYQQWRGILILIFFFIIFLVFALFIIYFLCRRCYYLSKSSINNVQRRYSTMVNTPLNVRKQSTTTTTRVITQNSTRLDADYNLL</sequence>
<evidence type="ECO:0000256" key="3">
    <source>
        <dbReference type="SAM" id="Phobius"/>
    </source>
</evidence>
<keyword evidence="1" id="KW-1015">Disulfide bond</keyword>
<dbReference type="Gene3D" id="4.10.400.10">
    <property type="entry name" value="Low-density Lipoprotein Receptor"/>
    <property type="match status" value="1"/>
</dbReference>
<evidence type="ECO:0000256" key="1">
    <source>
        <dbReference type="ARBA" id="ARBA00023157"/>
    </source>
</evidence>
<dbReference type="Gene3D" id="2.60.120.290">
    <property type="entry name" value="Spermadhesin, CUB domain"/>
    <property type="match status" value="1"/>
</dbReference>
<dbReference type="InterPro" id="IPR042333">
    <property type="entry name" value="LRAD2/Mig-13-like"/>
</dbReference>
<evidence type="ECO:0000313" key="4">
    <source>
        <dbReference type="EMBL" id="CAF1006372.1"/>
    </source>
</evidence>
<dbReference type="PROSITE" id="PS50068">
    <property type="entry name" value="LDLRA_2"/>
    <property type="match status" value="1"/>
</dbReference>
<dbReference type="SMART" id="SM00192">
    <property type="entry name" value="LDLa"/>
    <property type="match status" value="1"/>
</dbReference>
<dbReference type="InterPro" id="IPR002172">
    <property type="entry name" value="LDrepeatLR_classA_rpt"/>
</dbReference>
<keyword evidence="3" id="KW-1133">Transmembrane helix</keyword>
<dbReference type="EMBL" id="CAJNOG010000145">
    <property type="protein sequence ID" value="CAF1006372.1"/>
    <property type="molecule type" value="Genomic_DNA"/>
</dbReference>
<dbReference type="InterPro" id="IPR036055">
    <property type="entry name" value="LDL_receptor-like_sf"/>
</dbReference>
<proteinExistence type="predicted"/>
<reference evidence="4" key="1">
    <citation type="submission" date="2021-02" db="EMBL/GenBank/DDBJ databases">
        <authorList>
            <person name="Nowell W R."/>
        </authorList>
    </citation>
    <scope>NUCLEOTIDE SEQUENCE</scope>
</reference>
<feature type="transmembrane region" description="Helical" evidence="3">
    <location>
        <begin position="229"/>
        <end position="254"/>
    </location>
</feature>
<dbReference type="AlphaFoldDB" id="A0A814H8P7"/>
<gene>
    <name evidence="4" type="ORF">JYZ213_LOCUS16282</name>
</gene>
<protein>
    <recommendedName>
        <fullName evidence="6">CUB domain-containing protein</fullName>
    </recommendedName>
</protein>
<dbReference type="PANTHER" id="PTHR24652">
    <property type="entry name" value="LOW-DENSITY LIPOPROTEIN RECEPTOR CLASS A DOMAIN-CONTAINING PROTEIN 2"/>
    <property type="match status" value="1"/>
</dbReference>
<keyword evidence="3" id="KW-0472">Membrane</keyword>
<accession>A0A814H8P7</accession>
<evidence type="ECO:0000256" key="2">
    <source>
        <dbReference type="PROSITE-ProRule" id="PRU00124"/>
    </source>
</evidence>